<evidence type="ECO:0000313" key="2">
    <source>
        <dbReference type="EMBL" id="MBC5727138.1"/>
    </source>
</evidence>
<accession>A0ABR7HI10</accession>
<comment type="caution">
    <text evidence="2">The sequence shown here is derived from an EMBL/GenBank/DDBJ whole genome shotgun (WGS) entry which is preliminary data.</text>
</comment>
<evidence type="ECO:0000313" key="3">
    <source>
        <dbReference type="Proteomes" id="UP000636755"/>
    </source>
</evidence>
<name>A0ABR7HI10_9FIRM</name>
<dbReference type="PROSITE" id="PS51257">
    <property type="entry name" value="PROKAR_LIPOPROTEIN"/>
    <property type="match status" value="1"/>
</dbReference>
<keyword evidence="1" id="KW-0732">Signal</keyword>
<dbReference type="Pfam" id="PF14262">
    <property type="entry name" value="Cthe_2159"/>
    <property type="match status" value="1"/>
</dbReference>
<reference evidence="2 3" key="1">
    <citation type="submission" date="2020-08" db="EMBL/GenBank/DDBJ databases">
        <title>Genome public.</title>
        <authorList>
            <person name="Liu C."/>
            <person name="Sun Q."/>
        </authorList>
    </citation>
    <scope>NUCLEOTIDE SEQUENCE [LARGE SCALE GENOMIC DNA]</scope>
    <source>
        <strain evidence="2 3">NSJ-71</strain>
    </source>
</reference>
<protein>
    <submittedName>
        <fullName evidence="2">Carbohydrate-binding domain-containing protein</fullName>
    </submittedName>
</protein>
<gene>
    <name evidence="2" type="ORF">H8R91_01080</name>
</gene>
<dbReference type="Proteomes" id="UP000636755">
    <property type="component" value="Unassembled WGS sequence"/>
</dbReference>
<keyword evidence="3" id="KW-1185">Reference proteome</keyword>
<dbReference type="InterPro" id="IPR025584">
    <property type="entry name" value="Cthe_2159"/>
</dbReference>
<dbReference type="RefSeq" id="WP_186934539.1">
    <property type="nucleotide sequence ID" value="NZ_JACOPS010000001.1"/>
</dbReference>
<organism evidence="2 3">
    <name type="scientific">Ruminococcus intestinalis</name>
    <dbReference type="NCBI Taxonomy" id="2763066"/>
    <lineage>
        <taxon>Bacteria</taxon>
        <taxon>Bacillati</taxon>
        <taxon>Bacillota</taxon>
        <taxon>Clostridia</taxon>
        <taxon>Eubacteriales</taxon>
        <taxon>Oscillospiraceae</taxon>
        <taxon>Ruminococcus</taxon>
    </lineage>
</organism>
<dbReference type="EMBL" id="JACOPS010000001">
    <property type="protein sequence ID" value="MBC5727138.1"/>
    <property type="molecule type" value="Genomic_DNA"/>
</dbReference>
<evidence type="ECO:0000256" key="1">
    <source>
        <dbReference type="SAM" id="SignalP"/>
    </source>
</evidence>
<feature type="signal peptide" evidence="1">
    <location>
        <begin position="1"/>
        <end position="28"/>
    </location>
</feature>
<proteinExistence type="predicted"/>
<feature type="chain" id="PRO_5047366183" evidence="1">
    <location>
        <begin position="29"/>
        <end position="244"/>
    </location>
</feature>
<sequence>MSFNLKSKGKFAALLAALIISVSVTGCANTDEKTSSTNSSTVTKDSVSTASIASDKSLDSDMFTDRDKEVGYDESSAVMVAFSSSGATASSDSVSVSGSKVTIKSEGTYIVTGTTSDGQIIVDADNKTKVQIVLKNASVTCKSSAALYVKQADKVFVTTAKDTENTLASTGDYVQTDDNNVDAAVFAKDDITFNGEGKLTVTSEKGHGIVSKDDLKLTSGEYNITAASHALSGKNSIRIAVLIL</sequence>